<dbReference type="InterPro" id="IPR019026">
    <property type="entry name" value="Peptidase_M64_IgA"/>
</dbReference>
<organism evidence="2 3">
    <name type="scientific">Steccherinum ochraceum</name>
    <dbReference type="NCBI Taxonomy" id="92696"/>
    <lineage>
        <taxon>Eukaryota</taxon>
        <taxon>Fungi</taxon>
        <taxon>Dikarya</taxon>
        <taxon>Basidiomycota</taxon>
        <taxon>Agaricomycotina</taxon>
        <taxon>Agaricomycetes</taxon>
        <taxon>Polyporales</taxon>
        <taxon>Steccherinaceae</taxon>
        <taxon>Steccherinum</taxon>
    </lineage>
</organism>
<sequence length="317" mass="34403">MKAIYLLVALFKLSPVFCSSKSPSRPRELILERDPGSGSCSVIAARDTQLFRNLPPGDSHVSRRRTPDDKERLSIIASDDSIVLNRARSLCLSFHDAYYPADSTDATVDGFATQGTFSIFEASGLRSTLPQAPYLKIEPLIVSGPSDNRVDLVFFSDGYLAEEKTKFIEDAKRLADDVSNNQTFNTVRPLLNFWTAFTPSKESGVGVGGKPKDTPYGLYRDGTELRGVYYSRPDVARAACLSMGDQCDYPILMGNDPFYGGLGGEFTVITPSLANGALVLRHELGHSVIDVGEEYDGGSDGGYFGVNALEGLEGPIT</sequence>
<evidence type="ECO:0000313" key="3">
    <source>
        <dbReference type="Proteomes" id="UP000292702"/>
    </source>
</evidence>
<reference evidence="2 3" key="1">
    <citation type="submission" date="2018-11" db="EMBL/GenBank/DDBJ databases">
        <title>Genome assembly of Steccherinum ochraceum LE-BIN_3174, the white-rot fungus of the Steccherinaceae family (The Residual Polyporoid clade, Polyporales, Basidiomycota).</title>
        <authorList>
            <person name="Fedorova T.V."/>
            <person name="Glazunova O.A."/>
            <person name="Landesman E.O."/>
            <person name="Moiseenko K.V."/>
            <person name="Psurtseva N.V."/>
            <person name="Savinova O.S."/>
            <person name="Shakhova N.V."/>
            <person name="Tyazhelova T.V."/>
            <person name="Vasina D.V."/>
        </authorList>
    </citation>
    <scope>NUCLEOTIDE SEQUENCE [LARGE SCALE GENOMIC DNA]</scope>
    <source>
        <strain evidence="2 3">LE-BIN_3174</strain>
    </source>
</reference>
<proteinExistence type="predicted"/>
<dbReference type="GO" id="GO:0008237">
    <property type="term" value="F:metallopeptidase activity"/>
    <property type="evidence" value="ECO:0007669"/>
    <property type="project" value="InterPro"/>
</dbReference>
<comment type="caution">
    <text evidence="2">The sequence shown here is derived from an EMBL/GenBank/DDBJ whole genome shotgun (WGS) entry which is preliminary data.</text>
</comment>
<feature type="signal peptide" evidence="1">
    <location>
        <begin position="1"/>
        <end position="18"/>
    </location>
</feature>
<protein>
    <recommendedName>
        <fullName evidence="4">Lysine-specific metallo-endopeptidase domain-containing protein</fullName>
    </recommendedName>
</protein>
<evidence type="ECO:0000256" key="1">
    <source>
        <dbReference type="SAM" id="SignalP"/>
    </source>
</evidence>
<dbReference type="Gene3D" id="3.40.390.10">
    <property type="entry name" value="Collagenase (Catalytic Domain)"/>
    <property type="match status" value="1"/>
</dbReference>
<dbReference type="EMBL" id="RWJN01000177">
    <property type="protein sequence ID" value="TCD65503.1"/>
    <property type="molecule type" value="Genomic_DNA"/>
</dbReference>
<feature type="chain" id="PRO_5021025777" description="Lysine-specific metallo-endopeptidase domain-containing protein" evidence="1">
    <location>
        <begin position="19"/>
        <end position="317"/>
    </location>
</feature>
<evidence type="ECO:0000313" key="2">
    <source>
        <dbReference type="EMBL" id="TCD65503.1"/>
    </source>
</evidence>
<dbReference type="InterPro" id="IPR024079">
    <property type="entry name" value="MetalloPept_cat_dom_sf"/>
</dbReference>
<gene>
    <name evidence="2" type="ORF">EIP91_002551</name>
</gene>
<keyword evidence="1" id="KW-0732">Signal</keyword>
<dbReference type="Proteomes" id="UP000292702">
    <property type="component" value="Unassembled WGS sequence"/>
</dbReference>
<keyword evidence="3" id="KW-1185">Reference proteome</keyword>
<accession>A0A4R0RFK7</accession>
<dbReference type="OrthoDB" id="2961863at2759"/>
<dbReference type="AlphaFoldDB" id="A0A4R0RFK7"/>
<dbReference type="Pfam" id="PF09471">
    <property type="entry name" value="Peptidase_M64"/>
    <property type="match status" value="1"/>
</dbReference>
<name>A0A4R0RFK7_9APHY</name>
<evidence type="ECO:0008006" key="4">
    <source>
        <dbReference type="Google" id="ProtNLM"/>
    </source>
</evidence>